<feature type="compositionally biased region" description="Basic and acidic residues" evidence="1">
    <location>
        <begin position="1"/>
        <end position="10"/>
    </location>
</feature>
<proteinExistence type="predicted"/>
<organism evidence="2 3">
    <name type="scientific">Cephalotrichum gorgonifer</name>
    <dbReference type="NCBI Taxonomy" id="2041049"/>
    <lineage>
        <taxon>Eukaryota</taxon>
        <taxon>Fungi</taxon>
        <taxon>Dikarya</taxon>
        <taxon>Ascomycota</taxon>
        <taxon>Pezizomycotina</taxon>
        <taxon>Sordariomycetes</taxon>
        <taxon>Hypocreomycetidae</taxon>
        <taxon>Microascales</taxon>
        <taxon>Microascaceae</taxon>
        <taxon>Cephalotrichum</taxon>
    </lineage>
</organism>
<feature type="compositionally biased region" description="Acidic residues" evidence="1">
    <location>
        <begin position="285"/>
        <end position="297"/>
    </location>
</feature>
<dbReference type="GO" id="GO:0000724">
    <property type="term" value="P:double-strand break repair via homologous recombination"/>
    <property type="evidence" value="ECO:0007669"/>
    <property type="project" value="TreeGrafter"/>
</dbReference>
<evidence type="ECO:0000256" key="1">
    <source>
        <dbReference type="SAM" id="MobiDB-lite"/>
    </source>
</evidence>
<reference evidence="2" key="1">
    <citation type="submission" date="2018-03" db="EMBL/GenBank/DDBJ databases">
        <authorList>
            <person name="Guldener U."/>
        </authorList>
    </citation>
    <scope>NUCLEOTIDE SEQUENCE</scope>
</reference>
<feature type="compositionally biased region" description="Polar residues" evidence="1">
    <location>
        <begin position="170"/>
        <end position="179"/>
    </location>
</feature>
<feature type="compositionally biased region" description="Basic and acidic residues" evidence="1">
    <location>
        <begin position="183"/>
        <end position="199"/>
    </location>
</feature>
<dbReference type="Pfam" id="PF09462">
    <property type="entry name" value="Mus7"/>
    <property type="match status" value="1"/>
</dbReference>
<keyword evidence="3" id="KW-1185">Reference proteome</keyword>
<accession>A0AAE8N3J5</accession>
<feature type="region of interest" description="Disordered" evidence="1">
    <location>
        <begin position="261"/>
        <end position="313"/>
    </location>
</feature>
<dbReference type="GO" id="GO:0005634">
    <property type="term" value="C:nucleus"/>
    <property type="evidence" value="ECO:0007669"/>
    <property type="project" value="InterPro"/>
</dbReference>
<evidence type="ECO:0000313" key="3">
    <source>
        <dbReference type="Proteomes" id="UP001187682"/>
    </source>
</evidence>
<dbReference type="GO" id="GO:0031297">
    <property type="term" value="P:replication fork processing"/>
    <property type="evidence" value="ECO:0007669"/>
    <property type="project" value="InterPro"/>
</dbReference>
<dbReference type="PANTHER" id="PTHR28122:SF1">
    <property type="entry name" value="E3 UBIQUITIN-PROTEIN LIGASE SUBSTRATE RECEPTOR MMS22"/>
    <property type="match status" value="1"/>
</dbReference>
<feature type="compositionally biased region" description="Low complexity" evidence="1">
    <location>
        <begin position="76"/>
        <end position="100"/>
    </location>
</feature>
<name>A0AAE8N3J5_9PEZI</name>
<dbReference type="PANTHER" id="PTHR28122">
    <property type="entry name" value="E3 UBIQUITIN-PROTEIN LIGASE SUBSTRATE RECEPTOR MMS22"/>
    <property type="match status" value="1"/>
</dbReference>
<comment type="caution">
    <text evidence="2">The sequence shown here is derived from an EMBL/GenBank/DDBJ whole genome shotgun (WGS) entry which is preliminary data.</text>
</comment>
<dbReference type="GO" id="GO:0035361">
    <property type="term" value="C:Cul8-RING ubiquitin ligase complex"/>
    <property type="evidence" value="ECO:0007669"/>
    <property type="project" value="TreeGrafter"/>
</dbReference>
<dbReference type="EMBL" id="ONZQ02000013">
    <property type="protein sequence ID" value="SPO05645.1"/>
    <property type="molecule type" value="Genomic_DNA"/>
</dbReference>
<feature type="compositionally biased region" description="Acidic residues" evidence="1">
    <location>
        <begin position="11"/>
        <end position="25"/>
    </location>
</feature>
<dbReference type="InterPro" id="IPR019021">
    <property type="entry name" value="Mms22"/>
</dbReference>
<gene>
    <name evidence="2" type="ORF">DNG_08332</name>
</gene>
<dbReference type="Proteomes" id="UP001187682">
    <property type="component" value="Unassembled WGS sequence"/>
</dbReference>
<evidence type="ECO:0000313" key="2">
    <source>
        <dbReference type="EMBL" id="SPO05645.1"/>
    </source>
</evidence>
<feature type="region of interest" description="Disordered" evidence="1">
    <location>
        <begin position="1"/>
        <end position="221"/>
    </location>
</feature>
<protein>
    <submittedName>
        <fullName evidence="2">Uncharacterized protein</fullName>
    </submittedName>
</protein>
<sequence length="1605" mass="178796">MATWKERGEVPDSEDEFDFDSDEPELPPLHQSTTTKDADPTLPTKRQDIWDIPTSSIEGDLTTRPTEPTRPRTPAREPYTQLLSSPLSEPPSDLSSGPEDSPAPERRTVRLPKTYARQLSPDPLANDVETPAGSTTPVQVAATLHDPETAIRGTTPAQAAAASHDIETPVGSTQTSQAVATPRLDRTEHQGQNRGDHHVPVSPILSSRDLPDNSTRDSVFPTYDERIHGPLVPVRKFRPRKPIQEHPYALENARYSSTFKSHGLKPLRFEGGSQSTPRRRAAQEDSQETEFQDESQETGDAHDGTQETADGHLPTFSEESQLDTQFDERHFSVADEPLPTAPALFVEDSAETVEPLPEANKLTGLGPFGTQPTHHFEIFPLDTDIFFHESTLLGSGRVKATGNWDDDTLAQLRPRISFTLDGKPLRWGPWDDQVSSELGNLMDWLSDHFQGGHDTPNAAHSPSALQASDFVLSYVQDSLSLPDLSAKQYFASRIIETMGGFLDRFKFAQDHNELRAAPEALNVLCRMLVAVSTCTHICRQSSVLMDVRIPMEDLLTKASRTTARALLSNGIDEVLQFLEDSRQLSFRQRGIRPRHAVVHAWVVLMTVLEVASIPRSGFWDIVYSVLIPKDINLETNSEKMEKLWKTMFALLPLREFDSQGVVSPGIRRLVSMDGWALPQRLIKRVFELYKQNDRQAASFNDYCRALVSRCHYLAREWGWSKCGGIIGTIFDFFGSQNLSHLRNEEAYKSPRFLEELASGPTLAVEREDRCFHIFLKFVAVAIKRLRNGKASNEIRNLIARLMPNHSRVYLKEQSLYSHDLASLRNHHDLLCTLFWTAPQDLRPGAHLIEALIKPADTHKDACLVNLRAWIQLARYVVSTEDDDNAFNVFRRWQRNIFRQLMDQFETAASDAQQQYMALSKEDSQGITQTRIDLVVSANKMAAKEIIYACVNASRDVLSYARSVPAATFALNTRQLEEVFRHFSVSPPTLDWAVLRSSLDTINSYLFKVDSICQQQQSQSASGRNDCMSQIMALLYHELSSSLFSAARCIMATDGIQPKSATAMVDKSVCVELVIVLAAKLFAGFSKAGLVDGSKALSPGKYGLFGKEIHKLPLGHRTHLVLFIAILLKQGLWEVDALGPSLLEVWLLAIVKPRQFLAYETQLAEGLKQRNEPFVSETVVGLSIDPDYGSNRKLFQAAVTWMRQSLRDAPAGTRRALVSAHSATLQTVMDQIKSDLRVMVLDSTEHPSYVAFIRDIISLLRSHGTDICAIDEFFYQINNEYSPSLLDPRLHVAGITSYGLRLGEGDMKIVPQLFYYLYNNFKVALLNDKLGNEARMLRRGMKDDRILGFVLGQMVPAIAKAAVRVGGVFPLLDVYCDALAHVFIGDIAGRELTEEDLAHVLLLVQTVLRCLCDLGTGGDASMSAEQLHVTIRLCGIVNVFWPPMQALCYTDSAIEGVHDLELLFGRLRGWLDATISHLDSAIVLHDAVPLRSELFAGLQGVIQSLPQPATATMFPESIITDVRKNWVISDSAITIRAPGKARGPSSTQSGQGIRKPAWDAFELLGSLSEELKVWRIRQGETFPGEQEGWRGGARGASGSLTDGLIF</sequence>